<organism evidence="4 5">
    <name type="scientific">Kineococcus radiotolerans (strain ATCC BAA-149 / DSM 14245 / SRS30216)</name>
    <dbReference type="NCBI Taxonomy" id="266940"/>
    <lineage>
        <taxon>Bacteria</taxon>
        <taxon>Bacillati</taxon>
        <taxon>Actinomycetota</taxon>
        <taxon>Actinomycetes</taxon>
        <taxon>Kineosporiales</taxon>
        <taxon>Kineosporiaceae</taxon>
        <taxon>Kineococcus</taxon>
    </lineage>
</organism>
<keyword evidence="1" id="KW-0238">DNA-binding</keyword>
<accession>A6WBL4</accession>
<dbReference type="OrthoDB" id="4113332at2"/>
<evidence type="ECO:0000313" key="5">
    <source>
        <dbReference type="Proteomes" id="UP000001116"/>
    </source>
</evidence>
<feature type="compositionally biased region" description="Low complexity" evidence="2">
    <location>
        <begin position="149"/>
        <end position="195"/>
    </location>
</feature>
<dbReference type="GO" id="GO:0016746">
    <property type="term" value="F:acyltransferase activity"/>
    <property type="evidence" value="ECO:0007669"/>
    <property type="project" value="InterPro"/>
</dbReference>
<evidence type="ECO:0000313" key="4">
    <source>
        <dbReference type="EMBL" id="ABS04203.1"/>
    </source>
</evidence>
<dbReference type="HOGENOM" id="CLU_717242_0_0_11"/>
<dbReference type="Proteomes" id="UP000001116">
    <property type="component" value="Chromosome"/>
</dbReference>
<dbReference type="GO" id="GO:0003677">
    <property type="term" value="F:DNA binding"/>
    <property type="evidence" value="ECO:0007669"/>
    <property type="project" value="UniProtKB-KW"/>
</dbReference>
<dbReference type="STRING" id="266940.Krad_2731"/>
<keyword evidence="5" id="KW-1185">Reference proteome</keyword>
<dbReference type="AlphaFoldDB" id="A6WBL4"/>
<dbReference type="EMBL" id="CP000750">
    <property type="protein sequence ID" value="ABS04203.1"/>
    <property type="molecule type" value="Genomic_DNA"/>
</dbReference>
<dbReference type="InterPro" id="IPR036625">
    <property type="entry name" value="E3-bd_dom_sf"/>
</dbReference>
<dbReference type="RefSeq" id="WP_012087559.1">
    <property type="nucleotide sequence ID" value="NC_009664.2"/>
</dbReference>
<dbReference type="Pfam" id="PF23359">
    <property type="entry name" value="Lsr2_DNA-bd"/>
    <property type="match status" value="1"/>
</dbReference>
<feature type="compositionally biased region" description="Low complexity" evidence="2">
    <location>
        <begin position="70"/>
        <end position="99"/>
    </location>
</feature>
<name>A6WBL4_KINRD</name>
<evidence type="ECO:0000259" key="3">
    <source>
        <dbReference type="Pfam" id="PF23359"/>
    </source>
</evidence>
<dbReference type="InterPro" id="IPR055370">
    <property type="entry name" value="Lsr2_DNA-bd"/>
</dbReference>
<protein>
    <recommendedName>
        <fullName evidence="3">Lsr2 DNA-binding domain-containing protein</fullName>
    </recommendedName>
</protein>
<feature type="compositionally biased region" description="Basic residues" evidence="2">
    <location>
        <begin position="262"/>
        <end position="272"/>
    </location>
</feature>
<evidence type="ECO:0000256" key="1">
    <source>
        <dbReference type="ARBA" id="ARBA00023125"/>
    </source>
</evidence>
<gene>
    <name evidence="4" type="ordered locus">Krad_2731</name>
</gene>
<proteinExistence type="predicted"/>
<feature type="compositionally biased region" description="Low complexity" evidence="2">
    <location>
        <begin position="241"/>
        <end position="252"/>
    </location>
</feature>
<reference evidence="5" key="1">
    <citation type="journal article" date="2008" name="PLoS ONE">
        <title>Survival in nuclear waste, extreme resistance, and potential applications gleaned from the genome sequence of Kineococcus radiotolerans SRS30216.</title>
        <authorList>
            <person name="Bagwell C.E."/>
            <person name="Bhat S."/>
            <person name="Hawkins G.M."/>
            <person name="Smith B.W."/>
            <person name="Biswas T."/>
            <person name="Hoover T.R."/>
            <person name="Saunders E."/>
            <person name="Han C.S."/>
            <person name="Tsodikov O.V."/>
            <person name="Shimkets L.J."/>
        </authorList>
    </citation>
    <scope>NUCLEOTIDE SEQUENCE [LARGE SCALE GENOMIC DNA]</scope>
    <source>
        <strain evidence="5">ATCC BAA-149 / DSM 14245 / SRS30216</strain>
    </source>
</reference>
<dbReference type="KEGG" id="kra:Krad_2731"/>
<evidence type="ECO:0000256" key="2">
    <source>
        <dbReference type="SAM" id="MobiDB-lite"/>
    </source>
</evidence>
<feature type="region of interest" description="Disordered" evidence="2">
    <location>
        <begin position="70"/>
        <end position="304"/>
    </location>
</feature>
<dbReference type="Gene3D" id="4.10.320.10">
    <property type="entry name" value="E3-binding domain"/>
    <property type="match status" value="1"/>
</dbReference>
<feature type="domain" description="Lsr2 DNA-binding" evidence="3">
    <location>
        <begin position="307"/>
        <end position="339"/>
    </location>
</feature>
<sequence length="340" mass="33667">MARADHAVSLNMPAAITVGSRLVEVPVRRNGRRVGVLSISDKGVQWNPSTTRPPVHVGWEDLPTALASAATSSSTSATSAATTQASATSSSRSTARAAAPGSREKAAAKPSRGAGAPVETASAGERGDDETAAERPRTVGGSTARRKTAGAARRAGGRTETAASEVSAVADTSAADTSAPAAGAPPATDPTLDAGTGTGTGAGDSTHVPGQQPLPLDGLDTPGSTDGSPEPDTRIGTGSDATTPVATTAAEPAGREAAARKAAARKSAKKAPPRQAGEPAAREVTSAPARAGNVTVPGAGADTTPLDARAVRQWAAAHGITVPPRGPLSTRVREQYLAAQ</sequence>